<comment type="caution">
    <text evidence="3">The sequence shown here is derived from an EMBL/GenBank/DDBJ whole genome shotgun (WGS) entry which is preliminary data.</text>
</comment>
<dbReference type="PANTHER" id="PTHR22872">
    <property type="entry name" value="BTK-BINDING PROTEIN-RELATED"/>
    <property type="match status" value="1"/>
</dbReference>
<dbReference type="EMBL" id="CAUOFW020002570">
    <property type="protein sequence ID" value="CAK9154716.1"/>
    <property type="molecule type" value="Genomic_DNA"/>
</dbReference>
<organism evidence="3 4">
    <name type="scientific">Ilex paraguariensis</name>
    <name type="common">yerba mate</name>
    <dbReference type="NCBI Taxonomy" id="185542"/>
    <lineage>
        <taxon>Eukaryota</taxon>
        <taxon>Viridiplantae</taxon>
        <taxon>Streptophyta</taxon>
        <taxon>Embryophyta</taxon>
        <taxon>Tracheophyta</taxon>
        <taxon>Spermatophyta</taxon>
        <taxon>Magnoliopsida</taxon>
        <taxon>eudicotyledons</taxon>
        <taxon>Gunneridae</taxon>
        <taxon>Pentapetalae</taxon>
        <taxon>asterids</taxon>
        <taxon>campanulids</taxon>
        <taxon>Aquifoliales</taxon>
        <taxon>Aquifoliaceae</taxon>
        <taxon>Ilex</taxon>
    </lineage>
</organism>
<keyword evidence="4" id="KW-1185">Reference proteome</keyword>
<name>A0ABC8SBY6_9AQUA</name>
<dbReference type="PROSITE" id="PS50012">
    <property type="entry name" value="RCC1_3"/>
    <property type="match status" value="1"/>
</dbReference>
<dbReference type="Pfam" id="PF00415">
    <property type="entry name" value="RCC1"/>
    <property type="match status" value="1"/>
</dbReference>
<sequence>MEPLVFMCGDNSSFCCGHGDTGRPIFKPRLVEALKGVSCKRHLHALTGDDRCIPGAKVTVVHWVCASKRKTFVLVDDGSVYGFGWMGFGSLGFASDKVMRPRVLDSLRPHHISQVSTGLYHTVVVTNWDKFLVSETMKEHNLGMKH</sequence>
<dbReference type="InterPro" id="IPR051625">
    <property type="entry name" value="Signaling_Regulatory_Domain"/>
</dbReference>
<dbReference type="InterPro" id="IPR009091">
    <property type="entry name" value="RCC1/BLIP-II"/>
</dbReference>
<proteinExistence type="predicted"/>
<evidence type="ECO:0000313" key="3">
    <source>
        <dbReference type="EMBL" id="CAK9154716.1"/>
    </source>
</evidence>
<dbReference type="SUPFAM" id="SSF50985">
    <property type="entry name" value="RCC1/BLIP-II"/>
    <property type="match status" value="1"/>
</dbReference>
<gene>
    <name evidence="3" type="ORF">ILEXP_LOCUS23068</name>
</gene>
<keyword evidence="1" id="KW-0677">Repeat</keyword>
<dbReference type="Gene3D" id="2.130.10.30">
    <property type="entry name" value="Regulator of chromosome condensation 1/beta-lactamase-inhibitor protein II"/>
    <property type="match status" value="1"/>
</dbReference>
<dbReference type="Proteomes" id="UP001642360">
    <property type="component" value="Unassembled WGS sequence"/>
</dbReference>
<protein>
    <submittedName>
        <fullName evidence="3">Uncharacterized protein</fullName>
    </submittedName>
</protein>
<reference evidence="3 4" key="1">
    <citation type="submission" date="2024-02" db="EMBL/GenBank/DDBJ databases">
        <authorList>
            <person name="Vignale AGUSTIN F."/>
            <person name="Sosa J E."/>
            <person name="Modenutti C."/>
        </authorList>
    </citation>
    <scope>NUCLEOTIDE SEQUENCE [LARGE SCALE GENOMIC DNA]</scope>
</reference>
<evidence type="ECO:0000313" key="4">
    <source>
        <dbReference type="Proteomes" id="UP001642360"/>
    </source>
</evidence>
<accession>A0ABC8SBY6</accession>
<dbReference type="InterPro" id="IPR000408">
    <property type="entry name" value="Reg_chr_condens"/>
</dbReference>
<evidence type="ECO:0000256" key="1">
    <source>
        <dbReference type="ARBA" id="ARBA00022737"/>
    </source>
</evidence>
<dbReference type="AlphaFoldDB" id="A0ABC8SBY6"/>
<evidence type="ECO:0000256" key="2">
    <source>
        <dbReference type="PROSITE-ProRule" id="PRU00235"/>
    </source>
</evidence>
<feature type="repeat" description="RCC1" evidence="2">
    <location>
        <begin position="78"/>
        <end position="128"/>
    </location>
</feature>